<dbReference type="STRING" id="1202772.A0A1V9Z3S0"/>
<dbReference type="Proteomes" id="UP000243579">
    <property type="component" value="Unassembled WGS sequence"/>
</dbReference>
<protein>
    <submittedName>
        <fullName evidence="4">(+)-neomenthol dehydrogenase</fullName>
    </submittedName>
</protein>
<gene>
    <name evidence="4" type="ORF">ACHHYP_03366</name>
</gene>
<dbReference type="PANTHER" id="PTHR43490:SF99">
    <property type="entry name" value="SHORT-CHAIN DEHYDROGENASE_REDUCTASE"/>
    <property type="match status" value="1"/>
</dbReference>
<dbReference type="AlphaFoldDB" id="A0A1V9Z3S0"/>
<organism evidence="4 5">
    <name type="scientific">Achlya hypogyna</name>
    <name type="common">Oomycete</name>
    <name type="synonym">Protoachlya hypogyna</name>
    <dbReference type="NCBI Taxonomy" id="1202772"/>
    <lineage>
        <taxon>Eukaryota</taxon>
        <taxon>Sar</taxon>
        <taxon>Stramenopiles</taxon>
        <taxon>Oomycota</taxon>
        <taxon>Saprolegniomycetes</taxon>
        <taxon>Saprolegniales</taxon>
        <taxon>Achlyaceae</taxon>
        <taxon>Achlya</taxon>
    </lineage>
</organism>
<proteinExistence type="inferred from homology"/>
<sequence length="279" mass="30511">MAVYLVSGGNRGIGYDTVRLLSERDPHGTVLLGCRCLEAGAEAIAHMRVENPAHGYTNIDTVILDVTNAASILEAVATVKAKYGRLNVLINNAGILGCPDDGGPEMCFRVNVFGVHNMTEAFSSIMVPGEAKIIVVSTEMAAWTVHEFPNNLQAEFLHAEDMSVDRVKQLCDDWLHFAHGQSSTFDWPSPDTTYGPYVISNALTIAMMRRWAVDHCKDFHTAIVCPGNCSTDMTHFHGCRTSTQGAESVLFPVFEPTENGGFYYDGMPLSFCAPRPAHH</sequence>
<evidence type="ECO:0000256" key="2">
    <source>
        <dbReference type="ARBA" id="ARBA00022857"/>
    </source>
</evidence>
<dbReference type="GO" id="GO:0016491">
    <property type="term" value="F:oxidoreductase activity"/>
    <property type="evidence" value="ECO:0007669"/>
    <property type="project" value="UniProtKB-KW"/>
</dbReference>
<evidence type="ECO:0000313" key="5">
    <source>
        <dbReference type="Proteomes" id="UP000243579"/>
    </source>
</evidence>
<dbReference type="GO" id="GO:0016020">
    <property type="term" value="C:membrane"/>
    <property type="evidence" value="ECO:0007669"/>
    <property type="project" value="TreeGrafter"/>
</dbReference>
<reference evidence="4 5" key="1">
    <citation type="journal article" date="2014" name="Genome Biol. Evol.">
        <title>The secreted proteins of Achlya hypogyna and Thraustotheca clavata identify the ancestral oomycete secretome and reveal gene acquisitions by horizontal gene transfer.</title>
        <authorList>
            <person name="Misner I."/>
            <person name="Blouin N."/>
            <person name="Leonard G."/>
            <person name="Richards T.A."/>
            <person name="Lane C.E."/>
        </authorList>
    </citation>
    <scope>NUCLEOTIDE SEQUENCE [LARGE SCALE GENOMIC DNA]</scope>
    <source>
        <strain evidence="4 5">ATCC 48635</strain>
    </source>
</reference>
<keyword evidence="3" id="KW-0560">Oxidoreductase</keyword>
<evidence type="ECO:0000313" key="4">
    <source>
        <dbReference type="EMBL" id="OQR92655.1"/>
    </source>
</evidence>
<dbReference type="InterPro" id="IPR002347">
    <property type="entry name" value="SDR_fam"/>
</dbReference>
<comment type="similarity">
    <text evidence="1">Belongs to the short-chain dehydrogenases/reductases (SDR) family.</text>
</comment>
<dbReference type="PRINTS" id="PR00081">
    <property type="entry name" value="GDHRDH"/>
</dbReference>
<dbReference type="InterPro" id="IPR036291">
    <property type="entry name" value="NAD(P)-bd_dom_sf"/>
</dbReference>
<dbReference type="Pfam" id="PF00106">
    <property type="entry name" value="adh_short"/>
    <property type="match status" value="1"/>
</dbReference>
<keyword evidence="2" id="KW-0521">NADP</keyword>
<evidence type="ECO:0000256" key="1">
    <source>
        <dbReference type="ARBA" id="ARBA00006484"/>
    </source>
</evidence>
<dbReference type="Gene3D" id="3.40.50.720">
    <property type="entry name" value="NAD(P)-binding Rossmann-like Domain"/>
    <property type="match status" value="1"/>
</dbReference>
<dbReference type="OrthoDB" id="62125at2759"/>
<keyword evidence="5" id="KW-1185">Reference proteome</keyword>
<accession>A0A1V9Z3S0</accession>
<comment type="caution">
    <text evidence="4">The sequence shown here is derived from an EMBL/GenBank/DDBJ whole genome shotgun (WGS) entry which is preliminary data.</text>
</comment>
<dbReference type="SUPFAM" id="SSF51735">
    <property type="entry name" value="NAD(P)-binding Rossmann-fold domains"/>
    <property type="match status" value="1"/>
</dbReference>
<name>A0A1V9Z3S0_ACHHY</name>
<dbReference type="PANTHER" id="PTHR43490">
    <property type="entry name" value="(+)-NEOMENTHOL DEHYDROGENASE"/>
    <property type="match status" value="1"/>
</dbReference>
<dbReference type="EMBL" id="JNBR01000450">
    <property type="protein sequence ID" value="OQR92655.1"/>
    <property type="molecule type" value="Genomic_DNA"/>
</dbReference>
<evidence type="ECO:0000256" key="3">
    <source>
        <dbReference type="ARBA" id="ARBA00023002"/>
    </source>
</evidence>